<dbReference type="InterPro" id="IPR029063">
    <property type="entry name" value="SAM-dependent_MTases_sf"/>
</dbReference>
<keyword evidence="8" id="KW-0949">S-adenosyl-L-methionine</keyword>
<keyword evidence="5" id="KW-0963">Cytoplasm</keyword>
<dbReference type="EMBL" id="LAXD01000001">
    <property type="protein sequence ID" value="KWW98735.1"/>
    <property type="molecule type" value="Genomic_DNA"/>
</dbReference>
<dbReference type="InterPro" id="IPR026448">
    <property type="entry name" value="Methyltr_grasp"/>
</dbReference>
<evidence type="ECO:0000313" key="14">
    <source>
        <dbReference type="Proteomes" id="UP000070188"/>
    </source>
</evidence>
<feature type="compositionally biased region" description="Low complexity" evidence="12">
    <location>
        <begin position="97"/>
        <end position="109"/>
    </location>
</feature>
<dbReference type="EC" id="2.1.1.77" evidence="3"/>
<evidence type="ECO:0000256" key="1">
    <source>
        <dbReference type="ARBA" id="ARBA00004496"/>
    </source>
</evidence>
<dbReference type="InterPro" id="IPR000682">
    <property type="entry name" value="PCMT"/>
</dbReference>
<evidence type="ECO:0000256" key="12">
    <source>
        <dbReference type="SAM" id="MobiDB-lite"/>
    </source>
</evidence>
<dbReference type="OrthoDB" id="5143400at2"/>
<dbReference type="Gene3D" id="3.40.50.150">
    <property type="entry name" value="Vaccinia Virus protein VP39"/>
    <property type="match status" value="1"/>
</dbReference>
<keyword evidence="6 13" id="KW-0489">Methyltransferase</keyword>
<dbReference type="CDD" id="cd02440">
    <property type="entry name" value="AdoMet_MTases"/>
    <property type="match status" value="1"/>
</dbReference>
<keyword evidence="7 13" id="KW-0808">Transferase</keyword>
<evidence type="ECO:0000256" key="2">
    <source>
        <dbReference type="ARBA" id="ARBA00005369"/>
    </source>
</evidence>
<reference evidence="14" key="1">
    <citation type="submission" date="2015-04" db="EMBL/GenBank/DDBJ databases">
        <title>Physiological reanalysis, assessment of diazotrophy, and genome sequences of multiple isolates of Streptomyces thermoautotrophicus.</title>
        <authorList>
            <person name="MacKellar D.C."/>
            <person name="Lieber L."/>
            <person name="Norman J."/>
            <person name="Bolger A."/>
            <person name="Tobin C."/>
            <person name="Murray J.W."/>
            <person name="Chang R."/>
            <person name="Ford T."/>
            <person name="Nguyen P.Q."/>
            <person name="Woodward J."/>
            <person name="Permingeat H."/>
            <person name="Joshi N.S."/>
            <person name="Silver P.A."/>
            <person name="Usadel B."/>
            <person name="Rutherford A.W."/>
            <person name="Friesen M."/>
            <person name="Prell J."/>
        </authorList>
    </citation>
    <scope>NUCLEOTIDE SEQUENCE [LARGE SCALE GENOMIC DNA]</scope>
    <source>
        <strain evidence="14">H1</strain>
    </source>
</reference>
<dbReference type="GO" id="GO:0005737">
    <property type="term" value="C:cytoplasm"/>
    <property type="evidence" value="ECO:0007669"/>
    <property type="project" value="UniProtKB-SubCell"/>
</dbReference>
<organism evidence="13 14">
    <name type="scientific">Carbonactinospora thermoautotrophica</name>
    <dbReference type="NCBI Taxonomy" id="1469144"/>
    <lineage>
        <taxon>Bacteria</taxon>
        <taxon>Bacillati</taxon>
        <taxon>Actinomycetota</taxon>
        <taxon>Actinomycetes</taxon>
        <taxon>Kitasatosporales</taxon>
        <taxon>Carbonactinosporaceae</taxon>
        <taxon>Carbonactinospora</taxon>
    </lineage>
</organism>
<evidence type="ECO:0000256" key="8">
    <source>
        <dbReference type="ARBA" id="ARBA00022691"/>
    </source>
</evidence>
<dbReference type="GO" id="GO:0004719">
    <property type="term" value="F:protein-L-isoaspartate (D-aspartate) O-methyltransferase activity"/>
    <property type="evidence" value="ECO:0007669"/>
    <property type="project" value="UniProtKB-EC"/>
</dbReference>
<dbReference type="PATRIC" id="fig|1469144.10.peg.452"/>
<keyword evidence="14" id="KW-1185">Reference proteome</keyword>
<comment type="caution">
    <text evidence="13">The sequence shown here is derived from an EMBL/GenBank/DDBJ whole genome shotgun (WGS) entry which is preliminary data.</text>
</comment>
<sequence>MPDATPQHSQDVAERLARLAEELAKDGSLRTEPWRAALLAVPRHVFVPRFYLPRNGPRGTEWVPVTPATHDEDERLDLAYRNETLVTQIDGESWQAPTPRTGRPTSSSTLPGLVVRMLEELDVHEGMRVLEIGTGTGYSTALLCHRLGDGNVVSIEYDQAVAGRAQDALAALGYHPTLVVGDGAHGHPARAPYDRVIATCAFTHLPYAWVEQSRPGAKILTTFNGRQLASAMVRLEVGDDGTAKGRFYPDTISFMISRPQVPASEPVALCEGMFEREGERIVDFDPAWFDDWTFRFLFQCRFPNLRTGVIRLQGDQEWTTAITDPDTGAWATYRLTGDGRLAVRESEPGGLWTRVEQTFRDWESLGRPGIEKFELTVTPDEQSFRVPGSGIRWHLPR</sequence>
<dbReference type="NCBIfam" id="TIGR04188">
    <property type="entry name" value="methyltr_grsp"/>
    <property type="match status" value="1"/>
</dbReference>
<dbReference type="PANTHER" id="PTHR11579">
    <property type="entry name" value="PROTEIN-L-ISOASPARTATE O-METHYLTRANSFERASE"/>
    <property type="match status" value="1"/>
</dbReference>
<evidence type="ECO:0000256" key="7">
    <source>
        <dbReference type="ARBA" id="ARBA00022679"/>
    </source>
</evidence>
<dbReference type="RefSeq" id="WP_066883601.1">
    <property type="nucleotide sequence ID" value="NZ_JYIJ01000019.1"/>
</dbReference>
<evidence type="ECO:0000256" key="11">
    <source>
        <dbReference type="ARBA" id="ARBA00031350"/>
    </source>
</evidence>
<accession>A0A132MLW1</accession>
<evidence type="ECO:0000256" key="9">
    <source>
        <dbReference type="ARBA" id="ARBA00030757"/>
    </source>
</evidence>
<evidence type="ECO:0000256" key="10">
    <source>
        <dbReference type="ARBA" id="ARBA00031323"/>
    </source>
</evidence>
<comment type="subcellular location">
    <subcellularLocation>
        <location evidence="1">Cytoplasm</location>
    </subcellularLocation>
</comment>
<comment type="similarity">
    <text evidence="2">Belongs to the methyltransferase superfamily. L-isoaspartyl/D-aspartyl protein methyltransferase family.</text>
</comment>
<proteinExistence type="inferred from homology"/>
<evidence type="ECO:0000256" key="6">
    <source>
        <dbReference type="ARBA" id="ARBA00022603"/>
    </source>
</evidence>
<evidence type="ECO:0000313" key="13">
    <source>
        <dbReference type="EMBL" id="KWW98735.1"/>
    </source>
</evidence>
<protein>
    <recommendedName>
        <fullName evidence="4">Protein-L-isoaspartate O-methyltransferase</fullName>
        <ecNumber evidence="3">2.1.1.77</ecNumber>
    </recommendedName>
    <alternativeName>
        <fullName evidence="11">L-isoaspartyl protein carboxyl methyltransferase</fullName>
    </alternativeName>
    <alternativeName>
        <fullName evidence="9">Protein L-isoaspartyl methyltransferase</fullName>
    </alternativeName>
    <alternativeName>
        <fullName evidence="10">Protein-beta-aspartate methyltransferase</fullName>
    </alternativeName>
</protein>
<gene>
    <name evidence="13" type="ORF">LI90_364</name>
</gene>
<dbReference type="PANTHER" id="PTHR11579:SF0">
    <property type="entry name" value="PROTEIN-L-ISOASPARTATE(D-ASPARTATE) O-METHYLTRANSFERASE"/>
    <property type="match status" value="1"/>
</dbReference>
<dbReference type="Pfam" id="PF01135">
    <property type="entry name" value="PCMT"/>
    <property type="match status" value="1"/>
</dbReference>
<feature type="region of interest" description="Disordered" evidence="12">
    <location>
        <begin position="90"/>
        <end position="109"/>
    </location>
</feature>
<evidence type="ECO:0000256" key="3">
    <source>
        <dbReference type="ARBA" id="ARBA00011890"/>
    </source>
</evidence>
<name>A0A132MLW1_9ACTN</name>
<dbReference type="GO" id="GO:0032259">
    <property type="term" value="P:methylation"/>
    <property type="evidence" value="ECO:0007669"/>
    <property type="project" value="UniProtKB-KW"/>
</dbReference>
<evidence type="ECO:0000256" key="4">
    <source>
        <dbReference type="ARBA" id="ARBA00013346"/>
    </source>
</evidence>
<dbReference type="SUPFAM" id="SSF53335">
    <property type="entry name" value="S-adenosyl-L-methionine-dependent methyltransferases"/>
    <property type="match status" value="1"/>
</dbReference>
<dbReference type="STRING" id="1469144.LI90_364"/>
<dbReference type="AlphaFoldDB" id="A0A132MLW1"/>
<dbReference type="Proteomes" id="UP000070188">
    <property type="component" value="Unassembled WGS sequence"/>
</dbReference>
<evidence type="ECO:0000256" key="5">
    <source>
        <dbReference type="ARBA" id="ARBA00022490"/>
    </source>
</evidence>